<dbReference type="EMBL" id="CP002467">
    <property type="protein sequence ID" value="ADV84591.1"/>
    <property type="molecule type" value="Genomic_DNA"/>
</dbReference>
<dbReference type="STRING" id="401053.AciPR4_3842"/>
<protein>
    <submittedName>
        <fullName evidence="1">Endoribonuclease L-PSP</fullName>
    </submittedName>
</protein>
<dbReference type="PANTHER" id="PTHR11803:SF39">
    <property type="entry name" value="2-IMINOBUTANOATE_2-IMINOPROPANOATE DEAMINASE"/>
    <property type="match status" value="1"/>
</dbReference>
<dbReference type="PANTHER" id="PTHR11803">
    <property type="entry name" value="2-IMINOBUTANOATE/2-IMINOPROPANOATE DEAMINASE RIDA"/>
    <property type="match status" value="1"/>
</dbReference>
<sequence>MSRKYLSSNPDLPFADAVLVDNKTLYLSGRIGLLEGQFAVPEDIEEEAHRLMQDLQRILALADMQMSDLVQLQIFCSDVSLWERFNAVYRTYFTTQLPPRAFIGSGALLFGARFELQGVAVKES</sequence>
<dbReference type="eggNOG" id="COG0251">
    <property type="taxonomic scope" value="Bacteria"/>
</dbReference>
<evidence type="ECO:0000313" key="2">
    <source>
        <dbReference type="Proteomes" id="UP000006844"/>
    </source>
</evidence>
<gene>
    <name evidence="1" type="ordered locus">AciPR4_3842</name>
</gene>
<dbReference type="KEGG" id="tsa:AciPR4_3842"/>
<dbReference type="CDD" id="cd00448">
    <property type="entry name" value="YjgF_YER057c_UK114_family"/>
    <property type="match status" value="1"/>
</dbReference>
<dbReference type="RefSeq" id="WP_013570321.1">
    <property type="nucleotide sequence ID" value="NC_014963.1"/>
</dbReference>
<keyword evidence="2" id="KW-1185">Reference proteome</keyword>
<organism evidence="1 2">
    <name type="scientific">Terriglobus saanensis (strain ATCC BAA-1853 / DSM 23119 / SP1PR4)</name>
    <dbReference type="NCBI Taxonomy" id="401053"/>
    <lineage>
        <taxon>Bacteria</taxon>
        <taxon>Pseudomonadati</taxon>
        <taxon>Acidobacteriota</taxon>
        <taxon>Terriglobia</taxon>
        <taxon>Terriglobales</taxon>
        <taxon>Acidobacteriaceae</taxon>
        <taxon>Terriglobus</taxon>
    </lineage>
</organism>
<dbReference type="Pfam" id="PF01042">
    <property type="entry name" value="Ribonuc_L-PSP"/>
    <property type="match status" value="1"/>
</dbReference>
<dbReference type="AlphaFoldDB" id="E8V234"/>
<proteinExistence type="predicted"/>
<dbReference type="InterPro" id="IPR006175">
    <property type="entry name" value="YjgF/YER057c/UK114"/>
</dbReference>
<dbReference type="SUPFAM" id="SSF55298">
    <property type="entry name" value="YjgF-like"/>
    <property type="match status" value="1"/>
</dbReference>
<evidence type="ECO:0000313" key="1">
    <source>
        <dbReference type="EMBL" id="ADV84591.1"/>
    </source>
</evidence>
<dbReference type="Gene3D" id="3.30.1330.40">
    <property type="entry name" value="RutC-like"/>
    <property type="match status" value="1"/>
</dbReference>
<dbReference type="HOGENOM" id="CLU_100715_7_3_0"/>
<dbReference type="GO" id="GO:0005829">
    <property type="term" value="C:cytosol"/>
    <property type="evidence" value="ECO:0007669"/>
    <property type="project" value="TreeGrafter"/>
</dbReference>
<reference evidence="1 2" key="1">
    <citation type="journal article" date="2012" name="Stand. Genomic Sci.">
        <title>Complete genome sequence of Terriglobus saanensis type strain SP1PR4(T), an Acidobacteria from tundra soil.</title>
        <authorList>
            <person name="Rawat S.R."/>
            <person name="Mannisto M.K."/>
            <person name="Starovoytov V."/>
            <person name="Goodwin L."/>
            <person name="Nolan M."/>
            <person name="Hauser L."/>
            <person name="Land M."/>
            <person name="Davenport K.W."/>
            <person name="Woyke T."/>
            <person name="Haggblom M.M."/>
        </authorList>
    </citation>
    <scope>NUCLEOTIDE SEQUENCE</scope>
    <source>
        <strain evidence="2">ATCC BAA-1853 / DSM 23119 / SP1PR4</strain>
    </source>
</reference>
<accession>E8V234</accession>
<name>E8V234_TERSS</name>
<dbReference type="InterPro" id="IPR035959">
    <property type="entry name" value="RutC-like_sf"/>
</dbReference>
<dbReference type="GO" id="GO:0019239">
    <property type="term" value="F:deaminase activity"/>
    <property type="evidence" value="ECO:0007669"/>
    <property type="project" value="TreeGrafter"/>
</dbReference>
<dbReference type="OrthoDB" id="9803101at2"/>
<dbReference type="Proteomes" id="UP000006844">
    <property type="component" value="Chromosome"/>
</dbReference>